<dbReference type="RefSeq" id="WP_130611552.1">
    <property type="nucleotide sequence ID" value="NZ_AP019368.1"/>
</dbReference>
<accession>A0A4V0P2S2</accession>
<gene>
    <name evidence="1" type="ORF">JCM31447_26770</name>
</gene>
<reference evidence="1 2" key="1">
    <citation type="submission" date="2018-12" db="EMBL/GenBank/DDBJ databases">
        <title>Rubrispira sanarue gen. nov., sp., nov., a member of the order Silvanigrellales, isolated from a brackish lake in Hamamatsu Japan.</title>
        <authorList>
            <person name="Maejima Y."/>
            <person name="Iino T."/>
            <person name="Muraguchi Y."/>
            <person name="Fukuda K."/>
            <person name="Nojiri H."/>
            <person name="Ohkuma M."/>
            <person name="Moriuchi R."/>
            <person name="Dohra H."/>
            <person name="Kimbara K."/>
            <person name="Shintani M."/>
        </authorList>
    </citation>
    <scope>NUCLEOTIDE SEQUENCE [LARGE SCALE GENOMIC DNA]</scope>
    <source>
        <strain evidence="1 2">RF1110005</strain>
    </source>
</reference>
<organism evidence="1 2">
    <name type="scientific">Fluviispira sanaruensis</name>
    <dbReference type="NCBI Taxonomy" id="2493639"/>
    <lineage>
        <taxon>Bacteria</taxon>
        <taxon>Pseudomonadati</taxon>
        <taxon>Bdellovibrionota</taxon>
        <taxon>Oligoflexia</taxon>
        <taxon>Silvanigrellales</taxon>
        <taxon>Silvanigrellaceae</taxon>
        <taxon>Fluviispira</taxon>
    </lineage>
</organism>
<dbReference type="AlphaFoldDB" id="A0A4V0P2S2"/>
<dbReference type="OrthoDB" id="5875472at2"/>
<evidence type="ECO:0000313" key="1">
    <source>
        <dbReference type="EMBL" id="BBH54217.1"/>
    </source>
</evidence>
<evidence type="ECO:0000313" key="2">
    <source>
        <dbReference type="Proteomes" id="UP000291236"/>
    </source>
</evidence>
<name>A0A4V0P2S2_FLUSA</name>
<keyword evidence="2" id="KW-1185">Reference proteome</keyword>
<sequence>MRILSVFAVVLELGMVSEVYSDNKDYKMYGEERDFYIICTNKNNQKNFYYPKDKNNEYLMIKGVQLYSAIKYNDNTEKSLIEVKNEEYKKFKITCKSDYFIQPVKPNQESVFYFAVKKKDSYILIDGSRTIDYKNIEEMTSLEYTRYGDSYYH</sequence>
<proteinExistence type="predicted"/>
<dbReference type="Proteomes" id="UP000291236">
    <property type="component" value="Chromosome"/>
</dbReference>
<dbReference type="KEGG" id="sbf:JCM31447_26770"/>
<dbReference type="EMBL" id="AP019368">
    <property type="protein sequence ID" value="BBH54217.1"/>
    <property type="molecule type" value="Genomic_DNA"/>
</dbReference>
<protein>
    <submittedName>
        <fullName evidence="1">Uncharacterized protein</fullName>
    </submittedName>
</protein>